<dbReference type="RefSeq" id="XP_009842170.1">
    <property type="nucleotide sequence ID" value="XM_009843868.1"/>
</dbReference>
<dbReference type="GeneID" id="20817689"/>
<reference evidence="1" key="1">
    <citation type="submission" date="2013-12" db="EMBL/GenBank/DDBJ databases">
        <title>The Genome Sequence of Aphanomyces astaci APO3.</title>
        <authorList>
            <consortium name="The Broad Institute Genomics Platform"/>
            <person name="Russ C."/>
            <person name="Tyler B."/>
            <person name="van West P."/>
            <person name="Dieguez-Uribeondo J."/>
            <person name="Young S.K."/>
            <person name="Zeng Q."/>
            <person name="Gargeya S."/>
            <person name="Fitzgerald M."/>
            <person name="Abouelleil A."/>
            <person name="Alvarado L."/>
            <person name="Chapman S.B."/>
            <person name="Gainer-Dewar J."/>
            <person name="Goldberg J."/>
            <person name="Griggs A."/>
            <person name="Gujja S."/>
            <person name="Hansen M."/>
            <person name="Howarth C."/>
            <person name="Imamovic A."/>
            <person name="Ireland A."/>
            <person name="Larimer J."/>
            <person name="McCowan C."/>
            <person name="Murphy C."/>
            <person name="Pearson M."/>
            <person name="Poon T.W."/>
            <person name="Priest M."/>
            <person name="Roberts A."/>
            <person name="Saif S."/>
            <person name="Shea T."/>
            <person name="Sykes S."/>
            <person name="Wortman J."/>
            <person name="Nusbaum C."/>
            <person name="Birren B."/>
        </authorList>
    </citation>
    <scope>NUCLEOTIDE SEQUENCE [LARGE SCALE GENOMIC DNA]</scope>
    <source>
        <strain evidence="1">APO3</strain>
    </source>
</reference>
<dbReference type="EMBL" id="KI913186">
    <property type="protein sequence ID" value="ETV68373.1"/>
    <property type="molecule type" value="Genomic_DNA"/>
</dbReference>
<dbReference type="AlphaFoldDB" id="W4FN71"/>
<name>W4FN71_APHAT</name>
<dbReference type="EMBL" id="KI913186">
    <property type="protein sequence ID" value="ETV68375.1"/>
    <property type="molecule type" value="Genomic_DNA"/>
</dbReference>
<organism evidence="1">
    <name type="scientific">Aphanomyces astaci</name>
    <name type="common">Crayfish plague agent</name>
    <dbReference type="NCBI Taxonomy" id="112090"/>
    <lineage>
        <taxon>Eukaryota</taxon>
        <taxon>Sar</taxon>
        <taxon>Stramenopiles</taxon>
        <taxon>Oomycota</taxon>
        <taxon>Saprolegniomycetes</taxon>
        <taxon>Saprolegniales</taxon>
        <taxon>Verrucalvaceae</taxon>
        <taxon>Aphanomyces</taxon>
    </lineage>
</organism>
<dbReference type="EMBL" id="KI913186">
    <property type="protein sequence ID" value="ETV68372.1"/>
    <property type="molecule type" value="Genomic_DNA"/>
</dbReference>
<evidence type="ECO:0000313" key="1">
    <source>
        <dbReference type="EMBL" id="ETV68376.1"/>
    </source>
</evidence>
<protein>
    <submittedName>
        <fullName evidence="1">Uncharacterized protein</fullName>
    </submittedName>
</protein>
<dbReference type="EMBL" id="KI913186">
    <property type="protein sequence ID" value="ETV68377.1"/>
    <property type="molecule type" value="Genomic_DNA"/>
</dbReference>
<dbReference type="RefSeq" id="XP_009842172.1">
    <property type="nucleotide sequence ID" value="XM_009843870.1"/>
</dbReference>
<dbReference type="RefSeq" id="XP_009842167.1">
    <property type="nucleotide sequence ID" value="XM_009843865.1"/>
</dbReference>
<dbReference type="EMBL" id="KI913186">
    <property type="protein sequence ID" value="ETV68374.1"/>
    <property type="molecule type" value="Genomic_DNA"/>
</dbReference>
<dbReference type="RefSeq" id="XP_009842169.1">
    <property type="nucleotide sequence ID" value="XM_009843867.1"/>
</dbReference>
<dbReference type="EMBL" id="KI913186">
    <property type="protein sequence ID" value="ETV68376.1"/>
    <property type="molecule type" value="Genomic_DNA"/>
</dbReference>
<dbReference type="RefSeq" id="XP_009842171.1">
    <property type="nucleotide sequence ID" value="XM_009843869.1"/>
</dbReference>
<dbReference type="VEuPathDB" id="FungiDB:H257_15693"/>
<dbReference type="RefSeq" id="XP_009842168.1">
    <property type="nucleotide sequence ID" value="XM_009843866.1"/>
</dbReference>
<proteinExistence type="predicted"/>
<accession>W4FN71</accession>
<dbReference type="OrthoDB" id="77168at2759"/>
<gene>
    <name evidence="1" type="ORF">H257_15693</name>
</gene>
<sequence length="348" mass="39959">MMVTAHDANKSCRRERKRKMMVSYRKEKKLEECELKMAYRRLEMEIHALRASTHSAGNASALPWKDIALALEEEVKPSHVEYQSLKEKVKATSRLLRCMEQWVICNSTIAASPNPVSPTWQHCMLPTNLASRQLGKLWITQQMYHNIEPTFAKYPFSRHVTEAFSATVEFTDAGNEYLLSWQFVTTKSDVIDRCRDHMCDVLMTNLFYPIESTTIREPYENTLLHQMISKTGDHVNLVVGIFPSPTRTVLVSRQILHDEAWGIVPKQRNRLAWFEFVTTPLGYIHIRAVLQCSHRITNHGPVDMPVEASMWGCDLSGVPPPLWESRLRRDVLGLMPISLAKVKTILGV</sequence>